<dbReference type="PANTHER" id="PTHR39455:SF1">
    <property type="entry name" value="CELL DIVISION PROTEIN ZAPD"/>
    <property type="match status" value="1"/>
</dbReference>
<name>A0ABV3S863_9GAMM</name>
<keyword evidence="1 5" id="KW-0963">Cytoplasm</keyword>
<dbReference type="HAMAP" id="MF_01092">
    <property type="entry name" value="ZapD"/>
    <property type="match status" value="1"/>
</dbReference>
<dbReference type="Gene3D" id="2.60.440.10">
    <property type="entry name" value="YacF-like domains"/>
    <property type="match status" value="1"/>
</dbReference>
<evidence type="ECO:0000256" key="3">
    <source>
        <dbReference type="ARBA" id="ARBA00023210"/>
    </source>
</evidence>
<dbReference type="EMBL" id="JBAKFJ010000001">
    <property type="protein sequence ID" value="MEX0385530.1"/>
    <property type="molecule type" value="Genomic_DNA"/>
</dbReference>
<gene>
    <name evidence="5 6" type="primary">zapD</name>
    <name evidence="6" type="ORF">V6X64_00790</name>
</gene>
<keyword evidence="4 5" id="KW-0131">Cell cycle</keyword>
<keyword evidence="3 5" id="KW-0717">Septation</keyword>
<proteinExistence type="inferred from homology"/>
<keyword evidence="2 5" id="KW-0132">Cell division</keyword>
<dbReference type="PANTHER" id="PTHR39455">
    <property type="entry name" value="CELL DIVISION PROTEIN ZAPD"/>
    <property type="match status" value="1"/>
</dbReference>
<dbReference type="SUPFAM" id="SSF160950">
    <property type="entry name" value="YacF-like"/>
    <property type="match status" value="1"/>
</dbReference>
<comment type="similarity">
    <text evidence="5">Belongs to the ZapD family.</text>
</comment>
<protein>
    <recommendedName>
        <fullName evidence="5">Cell division protein ZapD</fullName>
    </recommendedName>
    <alternativeName>
        <fullName evidence="5">Z ring-associated protein D</fullName>
    </alternativeName>
</protein>
<dbReference type="InterPro" id="IPR036268">
    <property type="entry name" value="ZapD_sf"/>
</dbReference>
<dbReference type="Gene3D" id="1.10.3900.10">
    <property type="entry name" value="YacF-like"/>
    <property type="match status" value="1"/>
</dbReference>
<dbReference type="NCBIfam" id="NF003656">
    <property type="entry name" value="PRK05287.1-4"/>
    <property type="match status" value="1"/>
</dbReference>
<comment type="subunit">
    <text evidence="5">Interacts with FtsZ.</text>
</comment>
<keyword evidence="7" id="KW-1185">Reference proteome</keyword>
<evidence type="ECO:0000256" key="5">
    <source>
        <dbReference type="HAMAP-Rule" id="MF_01092"/>
    </source>
</evidence>
<evidence type="ECO:0000256" key="1">
    <source>
        <dbReference type="ARBA" id="ARBA00022490"/>
    </source>
</evidence>
<sequence>MEETGTEADLTIYEYPLNERMRTFLRLEFLFDRFRFGAAGESAWHTRAAVDALLDVMGLLNRSDVRSELQKELERILNSLEKLQARPEVDDRLLEPVLAECRAIAQRLREAPTGMPAVVRNNEFLTGIEQRAGVLGGTCAFDLPGYHLWLEGPANERQALLAEWHGGFTLIDEGTALVLRLLRESADPVSETASGGSFQATLDRATPYQMLRVLLPRARQCYPEISGSRHFCNIRFMEQPEQGERPQQVSDNVPFTLERCVI</sequence>
<dbReference type="InterPro" id="IPR027462">
    <property type="entry name" value="ZapD_C"/>
</dbReference>
<dbReference type="RefSeq" id="WP_367966014.1">
    <property type="nucleotide sequence ID" value="NZ_JBAKFI010000003.1"/>
</dbReference>
<comment type="caution">
    <text evidence="6">The sequence shown here is derived from an EMBL/GenBank/DDBJ whole genome shotgun (WGS) entry which is preliminary data.</text>
</comment>
<dbReference type="Pfam" id="PF07072">
    <property type="entry name" value="ZapD"/>
    <property type="match status" value="1"/>
</dbReference>
<evidence type="ECO:0000313" key="7">
    <source>
        <dbReference type="Proteomes" id="UP001556653"/>
    </source>
</evidence>
<organism evidence="6 7">
    <name type="scientific">Spiribacter onubensis</name>
    <dbReference type="NCBI Taxonomy" id="3122420"/>
    <lineage>
        <taxon>Bacteria</taxon>
        <taxon>Pseudomonadati</taxon>
        <taxon>Pseudomonadota</taxon>
        <taxon>Gammaproteobacteria</taxon>
        <taxon>Chromatiales</taxon>
        <taxon>Ectothiorhodospiraceae</taxon>
        <taxon>Spiribacter</taxon>
    </lineage>
</organism>
<accession>A0ABV3S863</accession>
<evidence type="ECO:0000256" key="4">
    <source>
        <dbReference type="ARBA" id="ARBA00023306"/>
    </source>
</evidence>
<reference evidence="6 7" key="1">
    <citation type="submission" date="2024-02" db="EMBL/GenBank/DDBJ databases">
        <title>New especies of Spiribacter isolated from saline water.</title>
        <authorList>
            <person name="Leon M.J."/>
            <person name="De La Haba R."/>
            <person name="Sanchez-Porro C."/>
            <person name="Ventosa A."/>
        </authorList>
    </citation>
    <scope>NUCLEOTIDE SEQUENCE [LARGE SCALE GENOMIC DNA]</scope>
    <source>
        <strain evidence="7">ag22IC4-227</strain>
    </source>
</reference>
<evidence type="ECO:0000313" key="6">
    <source>
        <dbReference type="EMBL" id="MEX0385530.1"/>
    </source>
</evidence>
<dbReference type="Proteomes" id="UP001556653">
    <property type="component" value="Unassembled WGS sequence"/>
</dbReference>
<evidence type="ECO:0000256" key="2">
    <source>
        <dbReference type="ARBA" id="ARBA00022618"/>
    </source>
</evidence>
<comment type="function">
    <text evidence="5">Cell division factor that enhances FtsZ-ring assembly. Directly interacts with FtsZ and promotes bundling of FtsZ protofilaments, with a reduction in FtsZ GTPase activity.</text>
</comment>
<dbReference type="InterPro" id="IPR009777">
    <property type="entry name" value="ZapD"/>
</dbReference>
<dbReference type="GO" id="GO:0051301">
    <property type="term" value="P:cell division"/>
    <property type="evidence" value="ECO:0007669"/>
    <property type="project" value="UniProtKB-KW"/>
</dbReference>
<comment type="subcellular location">
    <subcellularLocation>
        <location evidence="5">Cytoplasm</location>
    </subcellularLocation>
    <text evidence="5">Localizes to mid-cell in an FtsZ-dependent manner.</text>
</comment>